<dbReference type="InterPro" id="IPR029063">
    <property type="entry name" value="SAM-dependent_MTases_sf"/>
</dbReference>
<keyword evidence="3" id="KW-0489">Methyltransferase</keyword>
<dbReference type="AlphaFoldDB" id="A0A6A6U1K0"/>
<comment type="similarity">
    <text evidence="1">Belongs to the carnosine N-methyltransferase family.</text>
</comment>
<dbReference type="PANTHER" id="PTHR12303">
    <property type="entry name" value="CARNOSINE N-METHYLTRANSFERASE"/>
    <property type="match status" value="1"/>
</dbReference>
<dbReference type="Pfam" id="PF07942">
    <property type="entry name" value="CARME"/>
    <property type="match status" value="1"/>
</dbReference>
<evidence type="ECO:0000256" key="1">
    <source>
        <dbReference type="ARBA" id="ARBA00010086"/>
    </source>
</evidence>
<gene>
    <name evidence="6" type="ORF">BT63DRAFT_459097</name>
</gene>
<proteinExistence type="inferred from homology"/>
<evidence type="ECO:0000313" key="6">
    <source>
        <dbReference type="EMBL" id="KAF2665516.1"/>
    </source>
</evidence>
<keyword evidence="4" id="KW-0808">Transferase</keyword>
<evidence type="ECO:0000256" key="5">
    <source>
        <dbReference type="ARBA" id="ARBA00022691"/>
    </source>
</evidence>
<accession>A0A6A6U1K0</accession>
<name>A0A6A6U1K0_9PEZI</name>
<evidence type="ECO:0000256" key="2">
    <source>
        <dbReference type="ARBA" id="ARBA00012003"/>
    </source>
</evidence>
<dbReference type="SMART" id="SM01296">
    <property type="entry name" value="N2227"/>
    <property type="match status" value="1"/>
</dbReference>
<evidence type="ECO:0000256" key="3">
    <source>
        <dbReference type="ARBA" id="ARBA00022603"/>
    </source>
</evidence>
<organism evidence="6 7">
    <name type="scientific">Microthyrium microscopicum</name>
    <dbReference type="NCBI Taxonomy" id="703497"/>
    <lineage>
        <taxon>Eukaryota</taxon>
        <taxon>Fungi</taxon>
        <taxon>Dikarya</taxon>
        <taxon>Ascomycota</taxon>
        <taxon>Pezizomycotina</taxon>
        <taxon>Dothideomycetes</taxon>
        <taxon>Dothideomycetes incertae sedis</taxon>
        <taxon>Microthyriales</taxon>
        <taxon>Microthyriaceae</taxon>
        <taxon>Microthyrium</taxon>
    </lineage>
</organism>
<dbReference type="EC" id="2.1.1.22" evidence="2"/>
<dbReference type="GO" id="GO:0030735">
    <property type="term" value="F:carnosine N-methyltransferase activity"/>
    <property type="evidence" value="ECO:0007669"/>
    <property type="project" value="UniProtKB-EC"/>
</dbReference>
<dbReference type="SUPFAM" id="SSF53335">
    <property type="entry name" value="S-adenosyl-L-methionine-dependent methyltransferases"/>
    <property type="match status" value="1"/>
</dbReference>
<dbReference type="Proteomes" id="UP000799302">
    <property type="component" value="Unassembled WGS sequence"/>
</dbReference>
<evidence type="ECO:0000256" key="4">
    <source>
        <dbReference type="ARBA" id="ARBA00022679"/>
    </source>
</evidence>
<keyword evidence="5" id="KW-0949">S-adenosyl-L-methionine</keyword>
<reference evidence="6" key="1">
    <citation type="journal article" date="2020" name="Stud. Mycol.">
        <title>101 Dothideomycetes genomes: a test case for predicting lifestyles and emergence of pathogens.</title>
        <authorList>
            <person name="Haridas S."/>
            <person name="Albert R."/>
            <person name="Binder M."/>
            <person name="Bloem J."/>
            <person name="Labutti K."/>
            <person name="Salamov A."/>
            <person name="Andreopoulos B."/>
            <person name="Baker S."/>
            <person name="Barry K."/>
            <person name="Bills G."/>
            <person name="Bluhm B."/>
            <person name="Cannon C."/>
            <person name="Castanera R."/>
            <person name="Culley D."/>
            <person name="Daum C."/>
            <person name="Ezra D."/>
            <person name="Gonzalez J."/>
            <person name="Henrissat B."/>
            <person name="Kuo A."/>
            <person name="Liang C."/>
            <person name="Lipzen A."/>
            <person name="Lutzoni F."/>
            <person name="Magnuson J."/>
            <person name="Mondo S."/>
            <person name="Nolan M."/>
            <person name="Ohm R."/>
            <person name="Pangilinan J."/>
            <person name="Park H.-J."/>
            <person name="Ramirez L."/>
            <person name="Alfaro M."/>
            <person name="Sun H."/>
            <person name="Tritt A."/>
            <person name="Yoshinaga Y."/>
            <person name="Zwiers L.-H."/>
            <person name="Turgeon B."/>
            <person name="Goodwin S."/>
            <person name="Spatafora J."/>
            <person name="Crous P."/>
            <person name="Grigoriev I."/>
        </authorList>
    </citation>
    <scope>NUCLEOTIDE SEQUENCE</scope>
    <source>
        <strain evidence="6">CBS 115976</strain>
    </source>
</reference>
<sequence>MDDGDTAKEVHVETDDATIGDRWDDEELALVSRVINSFCGYGVHHHRLITDSRRRAFFALPSRHQQILTGKPFNMLERFQKIENAIDTNADCARDIMRTGMQWTGLGRILEAMDEASTSNPFVIDPQTGLPAVPGLESSPSFLDFSKASSTIRHLYREWSSEGARERSICFDPLLQYLENYYSGIPREKRHQIKILNPGSGLGRFVFDLGCLGFEAEGIEISYHMVFGSMHLLNATQKAEQYRIYPFVLNGSNHLSEDNRLRQVMVPDIHPAAVQAAVSHLSEVPISQRLGISSGDFSVVFNTPENRGQYDVLATVFFLDTAKNPLAYMETAANCVKPGGLWMNLGPLKWHFENESDAASSDGPAEKNIEQDRGIGNPGAVELVEADILQLLSSFGFEIIHYEDSSARATGYIHDTKAMETNMFYASFWVARRLDI</sequence>
<dbReference type="GO" id="GO:0032259">
    <property type="term" value="P:methylation"/>
    <property type="evidence" value="ECO:0007669"/>
    <property type="project" value="UniProtKB-KW"/>
</dbReference>
<dbReference type="InterPro" id="IPR012901">
    <property type="entry name" value="CARME"/>
</dbReference>
<evidence type="ECO:0000313" key="7">
    <source>
        <dbReference type="Proteomes" id="UP000799302"/>
    </source>
</evidence>
<protein>
    <recommendedName>
        <fullName evidence="2">carnosine N-methyltransferase</fullName>
        <ecNumber evidence="2">2.1.1.22</ecNumber>
    </recommendedName>
</protein>
<dbReference type="Gene3D" id="3.40.50.150">
    <property type="entry name" value="Vaccinia Virus protein VP39"/>
    <property type="match status" value="1"/>
</dbReference>
<dbReference type="EMBL" id="MU004240">
    <property type="protein sequence ID" value="KAF2665516.1"/>
    <property type="molecule type" value="Genomic_DNA"/>
</dbReference>
<dbReference type="PANTHER" id="PTHR12303:SF6">
    <property type="entry name" value="CARNOSINE N-METHYLTRANSFERASE"/>
    <property type="match status" value="1"/>
</dbReference>
<dbReference type="OrthoDB" id="978at2759"/>
<keyword evidence="7" id="KW-1185">Reference proteome</keyword>